<proteinExistence type="predicted"/>
<keyword evidence="2" id="KW-1185">Reference proteome</keyword>
<reference evidence="1" key="2">
    <citation type="journal article" date="2022" name="New Phytol.">
        <title>Evolutionary transition to the ectomycorrhizal habit in the genomes of a hyperdiverse lineage of mushroom-forming fungi.</title>
        <authorList>
            <person name="Looney B."/>
            <person name="Miyauchi S."/>
            <person name="Morin E."/>
            <person name="Drula E."/>
            <person name="Courty P.E."/>
            <person name="Kohler A."/>
            <person name="Kuo A."/>
            <person name="LaButti K."/>
            <person name="Pangilinan J."/>
            <person name="Lipzen A."/>
            <person name="Riley R."/>
            <person name="Andreopoulos W."/>
            <person name="He G."/>
            <person name="Johnson J."/>
            <person name="Nolan M."/>
            <person name="Tritt A."/>
            <person name="Barry K.W."/>
            <person name="Grigoriev I.V."/>
            <person name="Nagy L.G."/>
            <person name="Hibbett D."/>
            <person name="Henrissat B."/>
            <person name="Matheny P.B."/>
            <person name="Labbe J."/>
            <person name="Martin F.M."/>
        </authorList>
    </citation>
    <scope>NUCLEOTIDE SEQUENCE</scope>
    <source>
        <strain evidence="1">EC-137</strain>
    </source>
</reference>
<comment type="caution">
    <text evidence="1">The sequence shown here is derived from an EMBL/GenBank/DDBJ whole genome shotgun (WGS) entry which is preliminary data.</text>
</comment>
<evidence type="ECO:0000313" key="1">
    <source>
        <dbReference type="EMBL" id="KAI0034914.1"/>
    </source>
</evidence>
<keyword evidence="1" id="KW-0808">Transferase</keyword>
<gene>
    <name evidence="1" type="ORF">K488DRAFT_44383</name>
</gene>
<dbReference type="Proteomes" id="UP000814128">
    <property type="component" value="Unassembled WGS sequence"/>
</dbReference>
<protein>
    <submittedName>
        <fullName evidence="1">Pyridoxal phosphate-dependent transferase</fullName>
    </submittedName>
</protein>
<dbReference type="EMBL" id="MU273492">
    <property type="protein sequence ID" value="KAI0034914.1"/>
    <property type="molecule type" value="Genomic_DNA"/>
</dbReference>
<name>A0ACB8QSP9_9AGAM</name>
<reference evidence="1" key="1">
    <citation type="submission" date="2021-02" db="EMBL/GenBank/DDBJ databases">
        <authorList>
            <consortium name="DOE Joint Genome Institute"/>
            <person name="Ahrendt S."/>
            <person name="Looney B.P."/>
            <person name="Miyauchi S."/>
            <person name="Morin E."/>
            <person name="Drula E."/>
            <person name="Courty P.E."/>
            <person name="Chicoki N."/>
            <person name="Fauchery L."/>
            <person name="Kohler A."/>
            <person name="Kuo A."/>
            <person name="Labutti K."/>
            <person name="Pangilinan J."/>
            <person name="Lipzen A."/>
            <person name="Riley R."/>
            <person name="Andreopoulos W."/>
            <person name="He G."/>
            <person name="Johnson J."/>
            <person name="Barry K.W."/>
            <person name="Grigoriev I.V."/>
            <person name="Nagy L."/>
            <person name="Hibbett D."/>
            <person name="Henrissat B."/>
            <person name="Matheny P.B."/>
            <person name="Labbe J."/>
            <person name="Martin F."/>
        </authorList>
    </citation>
    <scope>NUCLEOTIDE SEQUENCE</scope>
    <source>
        <strain evidence="1">EC-137</strain>
    </source>
</reference>
<organism evidence="1 2">
    <name type="scientific">Vararia minispora EC-137</name>
    <dbReference type="NCBI Taxonomy" id="1314806"/>
    <lineage>
        <taxon>Eukaryota</taxon>
        <taxon>Fungi</taxon>
        <taxon>Dikarya</taxon>
        <taxon>Basidiomycota</taxon>
        <taxon>Agaricomycotina</taxon>
        <taxon>Agaricomycetes</taxon>
        <taxon>Russulales</taxon>
        <taxon>Lachnocladiaceae</taxon>
        <taxon>Vararia</taxon>
    </lineage>
</organism>
<evidence type="ECO:0000313" key="2">
    <source>
        <dbReference type="Proteomes" id="UP000814128"/>
    </source>
</evidence>
<accession>A0ACB8QSP9</accession>
<sequence length="401" mass="44111">MSSSIEEKRAQIASLVKFDILTESQTADNERSIRDVSRTFISDTITVPTREMYEYAVQASIGDAVYHEPSTIALEAHMAKLTGKEAALFMPSGTMSNQIALRSHLTQPPYSVLCDYRAHINKYEAGGTAFHSGAHTVPIIPSNGHHLTLKDVKEFVVIGDDVHLAPTRVIELENTLNGSIFPQDEIIRISEFAHGKEINMHLDGARIWHVAAETGTSLEELCEPFDSVSLCFSKGLGAPIGSCLVGSHEFIKRAKWFRKLFGGGMRQTGAIAACAAYALTHNFSKLPAVHALAGKLEKGMREIGVDILGPAETCMVFYDPTPIGVDYNEIAQRAEQLPEPLKLGGSRLVVHIQTTELAIDDFLRVLRDLAKEKRAAGFIYHEPNGVVNGSGHYKDIYIRRK</sequence>